<keyword evidence="3 10" id="KW-1134">Transmembrane beta strand</keyword>
<evidence type="ECO:0000256" key="10">
    <source>
        <dbReference type="PROSITE-ProRule" id="PRU01360"/>
    </source>
</evidence>
<evidence type="ECO:0000259" key="13">
    <source>
        <dbReference type="Pfam" id="PF07715"/>
    </source>
</evidence>
<comment type="subcellular location">
    <subcellularLocation>
        <location evidence="1 10">Cell outer membrane</location>
        <topology evidence="1 10">Multi-pass membrane protein</topology>
    </subcellularLocation>
</comment>
<evidence type="ECO:0000313" key="15">
    <source>
        <dbReference type="Proteomes" id="UP000027601"/>
    </source>
</evidence>
<keyword evidence="4 10" id="KW-0812">Transmembrane</keyword>
<keyword evidence="7 10" id="KW-0472">Membrane</keyword>
<dbReference type="Pfam" id="PF00593">
    <property type="entry name" value="TonB_dep_Rec_b-barrel"/>
    <property type="match status" value="1"/>
</dbReference>
<dbReference type="InterPro" id="IPR012910">
    <property type="entry name" value="Plug_dom"/>
</dbReference>
<dbReference type="InterPro" id="IPR039426">
    <property type="entry name" value="TonB-dep_rcpt-like"/>
</dbReference>
<evidence type="ECO:0000313" key="14">
    <source>
        <dbReference type="EMBL" id="GAK36773.1"/>
    </source>
</evidence>
<dbReference type="GO" id="GO:0009279">
    <property type="term" value="C:cell outer membrane"/>
    <property type="evidence" value="ECO:0007669"/>
    <property type="project" value="UniProtKB-SubCell"/>
</dbReference>
<keyword evidence="15" id="KW-1185">Reference proteome</keyword>
<proteinExistence type="inferred from homology"/>
<dbReference type="Pfam" id="PF07715">
    <property type="entry name" value="Plug"/>
    <property type="match status" value="1"/>
</dbReference>
<sequence length="681" mass="77348">MKENKLTGRTAIRWKQFNHKTYSVFCSLKKEVNIGVLTIATLAFANVKIASAQNDTIGQLKNMELEEVEVTGTRVPLTEMQSAKMVTVLSRDEIQAAAVHSINDLLEYAAGVDVRQRSEFGIQTDISVRGGTFDQTTILLNGINICDPQTGHNTGNFPVSIHDIERIEILQGPAARVFGTSAFTGAINIVTKKATENQITAHLTGGGYGLLGTGAGVSYTNKRFGHQLSTNYSRSDGATKNSDFNTRRGFYAGSFNHKDVNMKWQLGLSDQKFGANTFYSAAYDNQYEETRKYIASVQAQTKGTIKFTPAFYWNRSLDHFQLIRNTHTGENFHQTDVFGASLNASFNSSWGKTSLGAEIRNEGILSTNLGKPLDEDQYVNIPGEDQQYTRKDNRTNVGYYLEHNILFSRVTVSMGALANMNTALDHKFRFYPGIDISYRPTDNIKLFASWNMALRMPTFTDLYYKSPTIQGNVGLKPEKTQAFSIGANYRTDYFQSSLSSFYNKGKDMIYWVMYSVDDIYHSANFELDNMGVELSSSIDFRRLTNGKSWLQDLSINYAYIYQHRKDNEEIYKSSYGLEYLRHKLVARLNHRVWNKLTANWAFRWQDRTGSYIKYNEMNQSTNQLVPYASYCVLDLRLSWNAPKYKLFAEANNLLNRTYYDFGNLPQPGIWLKAGISYQINL</sequence>
<dbReference type="SUPFAM" id="SSF56935">
    <property type="entry name" value="Porins"/>
    <property type="match status" value="1"/>
</dbReference>
<comment type="similarity">
    <text evidence="10 11">Belongs to the TonB-dependent receptor family.</text>
</comment>
<evidence type="ECO:0000256" key="3">
    <source>
        <dbReference type="ARBA" id="ARBA00022452"/>
    </source>
</evidence>
<dbReference type="InterPro" id="IPR036942">
    <property type="entry name" value="Beta-barrel_TonB_sf"/>
</dbReference>
<evidence type="ECO:0000256" key="6">
    <source>
        <dbReference type="ARBA" id="ARBA00023077"/>
    </source>
</evidence>
<keyword evidence="5" id="KW-0732">Signal</keyword>
<evidence type="ECO:0000256" key="8">
    <source>
        <dbReference type="ARBA" id="ARBA00023170"/>
    </source>
</evidence>
<dbReference type="GO" id="GO:0044718">
    <property type="term" value="P:siderophore transmembrane transport"/>
    <property type="evidence" value="ECO:0007669"/>
    <property type="project" value="TreeGrafter"/>
</dbReference>
<evidence type="ECO:0000256" key="4">
    <source>
        <dbReference type="ARBA" id="ARBA00022692"/>
    </source>
</evidence>
<dbReference type="InterPro" id="IPR000531">
    <property type="entry name" value="Beta-barrel_TonB"/>
</dbReference>
<organism evidence="14 15">
    <name type="scientific">Bacteroides graminisolvens DSM 19988 = JCM 15093</name>
    <dbReference type="NCBI Taxonomy" id="1121097"/>
    <lineage>
        <taxon>Bacteria</taxon>
        <taxon>Pseudomonadati</taxon>
        <taxon>Bacteroidota</taxon>
        <taxon>Bacteroidia</taxon>
        <taxon>Bacteroidales</taxon>
        <taxon>Bacteroidaceae</taxon>
        <taxon>Bacteroides</taxon>
    </lineage>
</organism>
<dbReference type="GO" id="GO:0015344">
    <property type="term" value="F:siderophore uptake transmembrane transporter activity"/>
    <property type="evidence" value="ECO:0007669"/>
    <property type="project" value="TreeGrafter"/>
</dbReference>
<dbReference type="Proteomes" id="UP000027601">
    <property type="component" value="Unassembled WGS sequence"/>
</dbReference>
<evidence type="ECO:0000256" key="7">
    <source>
        <dbReference type="ARBA" id="ARBA00023136"/>
    </source>
</evidence>
<keyword evidence="6 11" id="KW-0798">TonB box</keyword>
<accession>A0A069D1I1</accession>
<keyword evidence="9 10" id="KW-0998">Cell outer membrane</keyword>
<evidence type="ECO:0000256" key="2">
    <source>
        <dbReference type="ARBA" id="ARBA00022448"/>
    </source>
</evidence>
<dbReference type="Gene3D" id="2.170.130.10">
    <property type="entry name" value="TonB-dependent receptor, plug domain"/>
    <property type="match status" value="1"/>
</dbReference>
<gene>
    <name evidence="14" type="ORF">JCM15093_1965</name>
</gene>
<protein>
    <submittedName>
        <fullName evidence="14">TonB-dependent receptor</fullName>
    </submittedName>
</protein>
<dbReference type="STRING" id="1121097.GCA_000428125_01873"/>
<dbReference type="eggNOG" id="COG4206">
    <property type="taxonomic scope" value="Bacteria"/>
</dbReference>
<name>A0A069D1I1_9BACE</name>
<dbReference type="EMBL" id="BAJS01000010">
    <property type="protein sequence ID" value="GAK36773.1"/>
    <property type="molecule type" value="Genomic_DNA"/>
</dbReference>
<dbReference type="OrthoDB" id="9758472at2"/>
<evidence type="ECO:0000256" key="1">
    <source>
        <dbReference type="ARBA" id="ARBA00004571"/>
    </source>
</evidence>
<evidence type="ECO:0000256" key="11">
    <source>
        <dbReference type="RuleBase" id="RU003357"/>
    </source>
</evidence>
<evidence type="ECO:0000256" key="9">
    <source>
        <dbReference type="ARBA" id="ARBA00023237"/>
    </source>
</evidence>
<dbReference type="Gene3D" id="2.40.170.20">
    <property type="entry name" value="TonB-dependent receptor, beta-barrel domain"/>
    <property type="match status" value="1"/>
</dbReference>
<keyword evidence="2 10" id="KW-0813">Transport</keyword>
<reference evidence="14 15" key="1">
    <citation type="journal article" date="2015" name="Microbes Environ.">
        <title>Distribution and evolution of nitrogen fixation genes in the phylum bacteroidetes.</title>
        <authorList>
            <person name="Inoue J."/>
            <person name="Oshima K."/>
            <person name="Suda W."/>
            <person name="Sakamoto M."/>
            <person name="Iino T."/>
            <person name="Noda S."/>
            <person name="Hongoh Y."/>
            <person name="Hattori M."/>
            <person name="Ohkuma M."/>
        </authorList>
    </citation>
    <scope>NUCLEOTIDE SEQUENCE [LARGE SCALE GENOMIC DNA]</scope>
    <source>
        <strain evidence="14 15">JCM 15093</strain>
    </source>
</reference>
<evidence type="ECO:0000259" key="12">
    <source>
        <dbReference type="Pfam" id="PF00593"/>
    </source>
</evidence>
<comment type="caution">
    <text evidence="14">The sequence shown here is derived from an EMBL/GenBank/DDBJ whole genome shotgun (WGS) entry which is preliminary data.</text>
</comment>
<dbReference type="PANTHER" id="PTHR30069:SF29">
    <property type="entry name" value="HEMOGLOBIN AND HEMOGLOBIN-HAPTOGLOBIN-BINDING PROTEIN 1-RELATED"/>
    <property type="match status" value="1"/>
</dbReference>
<feature type="domain" description="TonB-dependent receptor-like beta-barrel" evidence="12">
    <location>
        <begin position="208"/>
        <end position="653"/>
    </location>
</feature>
<dbReference type="PANTHER" id="PTHR30069">
    <property type="entry name" value="TONB-DEPENDENT OUTER MEMBRANE RECEPTOR"/>
    <property type="match status" value="1"/>
</dbReference>
<dbReference type="AlphaFoldDB" id="A0A069D1I1"/>
<dbReference type="PROSITE" id="PS52016">
    <property type="entry name" value="TONB_DEPENDENT_REC_3"/>
    <property type="match status" value="1"/>
</dbReference>
<dbReference type="InterPro" id="IPR037066">
    <property type="entry name" value="Plug_dom_sf"/>
</dbReference>
<evidence type="ECO:0000256" key="5">
    <source>
        <dbReference type="ARBA" id="ARBA00022729"/>
    </source>
</evidence>
<dbReference type="RefSeq" id="WP_024996602.1">
    <property type="nucleotide sequence ID" value="NZ_ATZI01000006.1"/>
</dbReference>
<keyword evidence="8 14" id="KW-0675">Receptor</keyword>
<feature type="domain" description="TonB-dependent receptor plug" evidence="13">
    <location>
        <begin position="80"/>
        <end position="185"/>
    </location>
</feature>